<accession>C5LUH5</accession>
<dbReference type="EMBL" id="GG685476">
    <property type="protein sequence ID" value="EEQ99708.1"/>
    <property type="molecule type" value="Genomic_DNA"/>
</dbReference>
<dbReference type="PANTHER" id="PTHR35871:SF1">
    <property type="entry name" value="CXC1-LIKE CYSTEINE CLUSTER ASSOCIATED WITH KDZ TRANSPOSASES DOMAIN-CONTAINING PROTEIN"/>
    <property type="match status" value="1"/>
</dbReference>
<feature type="region of interest" description="Disordered" evidence="1">
    <location>
        <begin position="1"/>
        <end position="36"/>
    </location>
</feature>
<dbReference type="InParanoid" id="C5LUH5"/>
<evidence type="ECO:0000313" key="3">
    <source>
        <dbReference type="Proteomes" id="UP000007800"/>
    </source>
</evidence>
<gene>
    <name evidence="2" type="ORF">Pmar_PMAR010971</name>
</gene>
<dbReference type="OrthoDB" id="3218065at2759"/>
<feature type="compositionally biased region" description="Basic residues" evidence="1">
    <location>
        <begin position="14"/>
        <end position="26"/>
    </location>
</feature>
<proteinExistence type="predicted"/>
<reference evidence="2 3" key="1">
    <citation type="submission" date="2008-07" db="EMBL/GenBank/DDBJ databases">
        <authorList>
            <person name="El-Sayed N."/>
            <person name="Caler E."/>
            <person name="Inman J."/>
            <person name="Amedeo P."/>
            <person name="Hass B."/>
            <person name="Wortman J."/>
        </authorList>
    </citation>
    <scope>NUCLEOTIDE SEQUENCE [LARGE SCALE GENOMIC DNA]</scope>
    <source>
        <strain evidence="3">ATCC 50983 / TXsc</strain>
    </source>
</reference>
<organism evidence="3">
    <name type="scientific">Perkinsus marinus (strain ATCC 50983 / TXsc)</name>
    <dbReference type="NCBI Taxonomy" id="423536"/>
    <lineage>
        <taxon>Eukaryota</taxon>
        <taxon>Sar</taxon>
        <taxon>Alveolata</taxon>
        <taxon>Perkinsozoa</taxon>
        <taxon>Perkinsea</taxon>
        <taxon>Perkinsida</taxon>
        <taxon>Perkinsidae</taxon>
        <taxon>Perkinsus</taxon>
    </lineage>
</organism>
<dbReference type="PANTHER" id="PTHR35871">
    <property type="entry name" value="EXPRESSED PROTEIN"/>
    <property type="match status" value="1"/>
</dbReference>
<feature type="region of interest" description="Disordered" evidence="1">
    <location>
        <begin position="624"/>
        <end position="649"/>
    </location>
</feature>
<sequence>MSASSAGEDLSRYQRSRAKAARSRCKRTSERLATKTAAASSECSVSTARHGYHTRLNPLSGSQLRNVGHVGKRSGPVKKRVSKLVQRKGARRPSKRELEIREARNAAWREKTARMKEQLLVDNPLDDISWDMKERLAVYFVLKQAYVTQPGSIAKYLAGSEVAALMGLSPGSVAAWIREYEINMELSQSKRGRHSKTFSPMYDEAFADFRRKLKAYVKSESLGKQGTPNLTVKTVAQWVNTELGLEGDDCYSERSVGRWLHYLDFKIFTLKKTLYVDGHERSDVVADRQRFAHALDEVYPSLLTIDDEILDVKPNPDATHILVSQDEKIHHSNDVQRRYWSDGSFVALPTKSMGRTVMTSDFLSEIYGFIKYSDDDEDVPGERAGSVLDVSSDGYYNSDRCLVDFQECSEAIKSLSNGRYHCVFMTDRSPIHCKYPGDGLNVRMMNVKPGGQQPKMRDGWFMKKGKRVTQSMVFPEDHPTHPGEAKGLRQVALERFGNNAVRGKRHGDLVSLLGECEDFKSQKTLLEEEATARGDVVIFGVKFHPELAPIEAAYRSIAKHLRLLNRAGSSAGFVERVEAASQVADLDITLIRKYFRSSREYLRHYVEGKSLEEIERLRKEKRKHRGASPVLLEGENRSQTGKYSRQRLR</sequence>
<evidence type="ECO:0000313" key="2">
    <source>
        <dbReference type="EMBL" id="EEQ99708.1"/>
    </source>
</evidence>
<protein>
    <submittedName>
        <fullName evidence="2">Uncharacterized protein</fullName>
    </submittedName>
</protein>
<dbReference type="RefSeq" id="XP_002766991.1">
    <property type="nucleotide sequence ID" value="XM_002766945.1"/>
</dbReference>
<dbReference type="AlphaFoldDB" id="C5LUH5"/>
<dbReference type="Proteomes" id="UP000007800">
    <property type="component" value="Unassembled WGS sequence"/>
</dbReference>
<keyword evidence="3" id="KW-1185">Reference proteome</keyword>
<name>C5LUH5_PERM5</name>
<evidence type="ECO:0000256" key="1">
    <source>
        <dbReference type="SAM" id="MobiDB-lite"/>
    </source>
</evidence>
<dbReference type="GeneID" id="9051624"/>